<protein>
    <submittedName>
        <fullName evidence="1">Phage tail protein I</fullName>
    </submittedName>
</protein>
<sequence>MTLLPPSASTLERRLAETLADAQALAVPANLWDPWACPAVALPALAWALRVDEWDDAWPEPVRRQVCADAIETHRRRGTRASLQRALRAVGLVNDAFGWTAEIVEGVAALRYDATANYDGTRDHGSDVNWAAYTVTLNRPVTVEQAASARRLLEATAPARCELYEFNYEATAYLYGGQTTYDGSITHGAV</sequence>
<evidence type="ECO:0000313" key="2">
    <source>
        <dbReference type="Proteomes" id="UP000694660"/>
    </source>
</evidence>
<dbReference type="RefSeq" id="WP_214361424.1">
    <property type="nucleotide sequence ID" value="NZ_JAEKFT010000010.1"/>
</dbReference>
<name>A0A944DF50_DENI1</name>
<accession>A0A944DF50</accession>
<dbReference type="InterPro" id="IPR006521">
    <property type="entry name" value="Tail_protein_I"/>
</dbReference>
<proteinExistence type="predicted"/>
<gene>
    <name evidence="1" type="ORF">I8J34_10845</name>
</gene>
<dbReference type="EMBL" id="JAEKFT010000010">
    <property type="protein sequence ID" value="MBT0961668.1"/>
    <property type="molecule type" value="Genomic_DNA"/>
</dbReference>
<reference evidence="2" key="1">
    <citation type="journal article" date="2022" name="ISME J.">
        <title>Genetic and phylogenetic analysis of dissimilatory iodate-reducing bacteria identifies potential niches across the world's oceans.</title>
        <authorList>
            <person name="Reyes-Umana V."/>
            <person name="Henning Z."/>
            <person name="Lee K."/>
            <person name="Barnum T.P."/>
            <person name="Coates J.D."/>
        </authorList>
    </citation>
    <scope>NUCLEOTIDE SEQUENCE [LARGE SCALE GENOMIC DNA]</scope>
    <source>
        <strain evidence="2">IR12</strain>
    </source>
</reference>
<dbReference type="NCBIfam" id="TIGR01634">
    <property type="entry name" value="tail_P2_I"/>
    <property type="match status" value="1"/>
</dbReference>
<dbReference type="Proteomes" id="UP000694660">
    <property type="component" value="Unassembled WGS sequence"/>
</dbReference>
<dbReference type="Pfam" id="PF09684">
    <property type="entry name" value="Tail_P2_I"/>
    <property type="match status" value="1"/>
</dbReference>
<keyword evidence="2" id="KW-1185">Reference proteome</keyword>
<dbReference type="AlphaFoldDB" id="A0A944DF50"/>
<organism evidence="1 2">
    <name type="scientific">Denitromonas iodatirespirans</name>
    <dbReference type="NCBI Taxonomy" id="2795389"/>
    <lineage>
        <taxon>Bacteria</taxon>
        <taxon>Pseudomonadati</taxon>
        <taxon>Pseudomonadota</taxon>
        <taxon>Betaproteobacteria</taxon>
        <taxon>Rhodocyclales</taxon>
        <taxon>Zoogloeaceae</taxon>
        <taxon>Denitromonas</taxon>
    </lineage>
</organism>
<evidence type="ECO:0000313" key="1">
    <source>
        <dbReference type="EMBL" id="MBT0961668.1"/>
    </source>
</evidence>
<comment type="caution">
    <text evidence="1">The sequence shown here is derived from an EMBL/GenBank/DDBJ whole genome shotgun (WGS) entry which is preliminary data.</text>
</comment>